<keyword evidence="3" id="KW-1185">Reference proteome</keyword>
<accession>A0A1H2J591</accession>
<dbReference type="SUPFAM" id="SSF54862">
    <property type="entry name" value="4Fe-4S ferredoxins"/>
    <property type="match status" value="1"/>
</dbReference>
<dbReference type="Gene3D" id="3.30.70.20">
    <property type="match status" value="1"/>
</dbReference>
<protein>
    <submittedName>
        <fullName evidence="2">Tungsten-dependent 2-aminobenzoyl-CoA reductase small subunit</fullName>
    </submittedName>
</protein>
<feature type="domain" description="4Fe-4S ferredoxin-type" evidence="1">
    <location>
        <begin position="10"/>
        <end position="37"/>
    </location>
</feature>
<organism evidence="2 3">
    <name type="scientific">Desulfobacula phenolica</name>
    <dbReference type="NCBI Taxonomy" id="90732"/>
    <lineage>
        <taxon>Bacteria</taxon>
        <taxon>Pseudomonadati</taxon>
        <taxon>Thermodesulfobacteriota</taxon>
        <taxon>Desulfobacteria</taxon>
        <taxon>Desulfobacterales</taxon>
        <taxon>Desulfobacteraceae</taxon>
        <taxon>Desulfobacula</taxon>
    </lineage>
</organism>
<dbReference type="EMBL" id="FNLL01000010">
    <property type="protein sequence ID" value="SDU51361.1"/>
    <property type="molecule type" value="Genomic_DNA"/>
</dbReference>
<sequence length="183" mass="20979">MSDSVKKVIKEIKIDPDKCNGCRACEIACAAFHSKPKYSSFNPSRSRIRMVINEINDEWVAIRSSNFTKTECKGRSRYIINGKEYSECSFCSTICSARDVFKEPDSDLPLKCDMCGENPEQIPMCVQICSRDALTYSTREEEVQEQDEVKWEEMKIGLESLLKKHGLKKIKNAVIRLAKNKKH</sequence>
<evidence type="ECO:0000259" key="1">
    <source>
        <dbReference type="PROSITE" id="PS51379"/>
    </source>
</evidence>
<evidence type="ECO:0000313" key="3">
    <source>
        <dbReference type="Proteomes" id="UP000199608"/>
    </source>
</evidence>
<name>A0A1H2J591_9BACT</name>
<dbReference type="Proteomes" id="UP000199608">
    <property type="component" value="Unassembled WGS sequence"/>
</dbReference>
<evidence type="ECO:0000313" key="2">
    <source>
        <dbReference type="EMBL" id="SDU51361.1"/>
    </source>
</evidence>
<gene>
    <name evidence="2" type="ORF">SAMN04487931_110175</name>
</gene>
<dbReference type="AlphaFoldDB" id="A0A1H2J591"/>
<proteinExistence type="predicted"/>
<dbReference type="PROSITE" id="PS51379">
    <property type="entry name" value="4FE4S_FER_2"/>
    <property type="match status" value="1"/>
</dbReference>
<reference evidence="3" key="1">
    <citation type="submission" date="2016-10" db="EMBL/GenBank/DDBJ databases">
        <authorList>
            <person name="Varghese N."/>
            <person name="Submissions S."/>
        </authorList>
    </citation>
    <scope>NUCLEOTIDE SEQUENCE [LARGE SCALE GENOMIC DNA]</scope>
    <source>
        <strain evidence="3">DSM 3384</strain>
    </source>
</reference>
<dbReference type="InterPro" id="IPR017896">
    <property type="entry name" value="4Fe4S_Fe-S-bd"/>
</dbReference>
<dbReference type="Pfam" id="PF12837">
    <property type="entry name" value="Fer4_6"/>
    <property type="match status" value="1"/>
</dbReference>
<dbReference type="RefSeq" id="WP_014959482.1">
    <property type="nucleotide sequence ID" value="NZ_FNLL01000010.1"/>
</dbReference>